<dbReference type="Proteomes" id="UP001206067">
    <property type="component" value="Unassembled WGS sequence"/>
</dbReference>
<keyword evidence="1" id="KW-0732">Signal</keyword>
<dbReference type="SUPFAM" id="SSF103032">
    <property type="entry name" value="Hypothetical protein YwqG"/>
    <property type="match status" value="1"/>
</dbReference>
<dbReference type="EMBL" id="JANKHH010000008">
    <property type="protein sequence ID" value="MCR2835210.1"/>
    <property type="molecule type" value="Genomic_DNA"/>
</dbReference>
<accession>A0ABT1XU69</accession>
<gene>
    <name evidence="2" type="ORF">NSO95_14780</name>
</gene>
<name>A0ABT1XU69_9SPHN</name>
<dbReference type="InterPro" id="IPR015315">
    <property type="entry name" value="DUF1963"/>
</dbReference>
<dbReference type="Pfam" id="PF09234">
    <property type="entry name" value="DUF1963"/>
    <property type="match status" value="1"/>
</dbReference>
<proteinExistence type="predicted"/>
<dbReference type="PROSITE" id="PS51257">
    <property type="entry name" value="PROKAR_LIPOPROTEIN"/>
    <property type="match status" value="1"/>
</dbReference>
<reference evidence="2 3" key="1">
    <citation type="submission" date="2022-08" db="EMBL/GenBank/DDBJ databases">
        <title>Polyphasic taxonomy analysis of Qipengyuania sp.RS5-5.</title>
        <authorList>
            <person name="Xamxidin M."/>
            <person name="Wu M."/>
        </authorList>
    </citation>
    <scope>NUCLEOTIDE SEQUENCE [LARGE SCALE GENOMIC DNA]</scope>
    <source>
        <strain evidence="2 3">RS5-5</strain>
    </source>
</reference>
<evidence type="ECO:0000313" key="3">
    <source>
        <dbReference type="Proteomes" id="UP001206067"/>
    </source>
</evidence>
<evidence type="ECO:0000256" key="1">
    <source>
        <dbReference type="SAM" id="SignalP"/>
    </source>
</evidence>
<dbReference type="PANTHER" id="PTHR36436">
    <property type="entry name" value="SLL5081 PROTEIN"/>
    <property type="match status" value="1"/>
</dbReference>
<comment type="caution">
    <text evidence="2">The sequence shown here is derived from an EMBL/GenBank/DDBJ whole genome shotgun (WGS) entry which is preliminary data.</text>
</comment>
<dbReference type="PANTHER" id="PTHR36436:SF6">
    <property type="entry name" value="SLL5081 PROTEIN"/>
    <property type="match status" value="1"/>
</dbReference>
<keyword evidence="3" id="KW-1185">Reference proteome</keyword>
<dbReference type="RefSeq" id="WP_257597100.1">
    <property type="nucleotide sequence ID" value="NZ_JANKHH010000008.1"/>
</dbReference>
<evidence type="ECO:0000313" key="2">
    <source>
        <dbReference type="EMBL" id="MCR2835210.1"/>
    </source>
</evidence>
<dbReference type="InterPro" id="IPR035948">
    <property type="entry name" value="YwqG-like_sf"/>
</dbReference>
<sequence>MARKSFCAALAALLTLTGTTACAQATEADPAVEKFVAWQEANQLPALMLETAGPAAQTSGGNRIGGAVWLPDGAEWPLDRSGKRMTFLAQIDFAELPPLPDYPTSGVLQFFIARDDLYGANFEQPEQGDFKVVWHETTEGEGRFETGPQSSQGKYDDYSPLYEEAALRGVALRAARAAPHRPSVDSWLIQRDAAMLPAGEDTGAWDAIYEYLESPAGQGGYGTSHIGGHPEFVQWDWRAYEPYQNVDRVLLNLWSNDDVMMWGDVGQGQFTIRREDLLKRDFSKVFYQWDCS</sequence>
<protein>
    <submittedName>
        <fullName evidence="2">YwqG family protein</fullName>
    </submittedName>
</protein>
<organism evidence="2 3">
    <name type="scientific">Parerythrobacter lacustris</name>
    <dbReference type="NCBI Taxonomy" id="2969984"/>
    <lineage>
        <taxon>Bacteria</taxon>
        <taxon>Pseudomonadati</taxon>
        <taxon>Pseudomonadota</taxon>
        <taxon>Alphaproteobacteria</taxon>
        <taxon>Sphingomonadales</taxon>
        <taxon>Erythrobacteraceae</taxon>
        <taxon>Parerythrobacter</taxon>
    </lineage>
</organism>
<dbReference type="Gene3D" id="2.30.320.10">
    <property type="entry name" value="YwqG-like"/>
    <property type="match status" value="1"/>
</dbReference>
<feature type="chain" id="PRO_5047450778" evidence="1">
    <location>
        <begin position="24"/>
        <end position="292"/>
    </location>
</feature>
<feature type="signal peptide" evidence="1">
    <location>
        <begin position="1"/>
        <end position="23"/>
    </location>
</feature>